<dbReference type="Gene3D" id="3.30.200.20">
    <property type="entry name" value="Phosphorylase Kinase, domain 1"/>
    <property type="match status" value="1"/>
</dbReference>
<dbReference type="PROSITE" id="PS00108">
    <property type="entry name" value="PROTEIN_KINASE_ST"/>
    <property type="match status" value="1"/>
</dbReference>
<dbReference type="InterPro" id="IPR011009">
    <property type="entry name" value="Kinase-like_dom_sf"/>
</dbReference>
<dbReference type="InterPro" id="IPR008271">
    <property type="entry name" value="Ser/Thr_kinase_AS"/>
</dbReference>
<dbReference type="CDD" id="cd13999">
    <property type="entry name" value="STKc_MAP3K-like"/>
    <property type="match status" value="1"/>
</dbReference>
<dbReference type="PROSITE" id="PS50105">
    <property type="entry name" value="SAM_DOMAIN"/>
    <property type="match status" value="1"/>
</dbReference>
<feature type="coiled-coil region" evidence="7">
    <location>
        <begin position="328"/>
        <end position="366"/>
    </location>
</feature>
<dbReference type="PANTHER" id="PTHR44329:SF288">
    <property type="entry name" value="MITOGEN-ACTIVATED PROTEIN KINASE KINASE KINASE 20"/>
    <property type="match status" value="1"/>
</dbReference>
<evidence type="ECO:0000259" key="9">
    <source>
        <dbReference type="PROSITE" id="PS50011"/>
    </source>
</evidence>
<dbReference type="GO" id="GO:0005737">
    <property type="term" value="C:cytoplasm"/>
    <property type="evidence" value="ECO:0007669"/>
    <property type="project" value="TreeGrafter"/>
</dbReference>
<organism evidence="11 12">
    <name type="scientific">Meloidogyne incognita</name>
    <name type="common">Southern root-knot nematode worm</name>
    <name type="synonym">Oxyuris incognita</name>
    <dbReference type="NCBI Taxonomy" id="6306"/>
    <lineage>
        <taxon>Eukaryota</taxon>
        <taxon>Metazoa</taxon>
        <taxon>Ecdysozoa</taxon>
        <taxon>Nematoda</taxon>
        <taxon>Chromadorea</taxon>
        <taxon>Rhabditida</taxon>
        <taxon>Tylenchina</taxon>
        <taxon>Tylenchomorpha</taxon>
        <taxon>Tylenchoidea</taxon>
        <taxon>Meloidogynidae</taxon>
        <taxon>Meloidogyninae</taxon>
        <taxon>Meloidogyne</taxon>
        <taxon>Meloidogyne incognita group</taxon>
    </lineage>
</organism>
<dbReference type="PANTHER" id="PTHR44329">
    <property type="entry name" value="SERINE/THREONINE-PROTEIN KINASE TNNI3K-RELATED"/>
    <property type="match status" value="1"/>
</dbReference>
<evidence type="ECO:0000256" key="3">
    <source>
        <dbReference type="ARBA" id="ARBA00022741"/>
    </source>
</evidence>
<keyword evidence="11" id="KW-1185">Reference proteome</keyword>
<dbReference type="Proteomes" id="UP000887563">
    <property type="component" value="Unplaced"/>
</dbReference>
<dbReference type="SUPFAM" id="SSF56112">
    <property type="entry name" value="Protein kinase-like (PK-like)"/>
    <property type="match status" value="1"/>
</dbReference>
<dbReference type="PRINTS" id="PR00109">
    <property type="entry name" value="TYRKINASE"/>
</dbReference>
<evidence type="ECO:0000256" key="4">
    <source>
        <dbReference type="ARBA" id="ARBA00022777"/>
    </source>
</evidence>
<dbReference type="PROSITE" id="PS50011">
    <property type="entry name" value="PROTEIN_KINASE_DOM"/>
    <property type="match status" value="1"/>
</dbReference>
<evidence type="ECO:0000256" key="1">
    <source>
        <dbReference type="ARBA" id="ARBA00022527"/>
    </source>
</evidence>
<evidence type="ECO:0000313" key="12">
    <source>
        <dbReference type="WBParaSite" id="Minc3s02466g30193"/>
    </source>
</evidence>
<accession>A0A914MR64</accession>
<keyword evidence="2" id="KW-0808">Transferase</keyword>
<keyword evidence="5 6" id="KW-0067">ATP-binding</keyword>
<evidence type="ECO:0000256" key="2">
    <source>
        <dbReference type="ARBA" id="ARBA00022679"/>
    </source>
</evidence>
<dbReference type="GO" id="GO:0005524">
    <property type="term" value="F:ATP binding"/>
    <property type="evidence" value="ECO:0007669"/>
    <property type="project" value="UniProtKB-UniRule"/>
</dbReference>
<dbReference type="GO" id="GO:0004674">
    <property type="term" value="F:protein serine/threonine kinase activity"/>
    <property type="evidence" value="ECO:0007669"/>
    <property type="project" value="UniProtKB-KW"/>
</dbReference>
<evidence type="ECO:0000259" key="10">
    <source>
        <dbReference type="PROSITE" id="PS50105"/>
    </source>
</evidence>
<dbReference type="PROSITE" id="PS00107">
    <property type="entry name" value="PROTEIN_KINASE_ATP"/>
    <property type="match status" value="1"/>
</dbReference>
<dbReference type="InterPro" id="IPR013761">
    <property type="entry name" value="SAM/pointed_sf"/>
</dbReference>
<feature type="domain" description="Protein kinase" evidence="9">
    <location>
        <begin position="54"/>
        <end position="310"/>
    </location>
</feature>
<dbReference type="Gene3D" id="1.10.150.50">
    <property type="entry name" value="Transcription Factor, Ets-1"/>
    <property type="match status" value="1"/>
</dbReference>
<dbReference type="SMART" id="SM00220">
    <property type="entry name" value="S_TKc"/>
    <property type="match status" value="1"/>
</dbReference>
<feature type="domain" description="SAM" evidence="10">
    <location>
        <begin position="421"/>
        <end position="495"/>
    </location>
</feature>
<evidence type="ECO:0000256" key="5">
    <source>
        <dbReference type="ARBA" id="ARBA00022840"/>
    </source>
</evidence>
<feature type="compositionally biased region" description="Low complexity" evidence="8">
    <location>
        <begin position="865"/>
        <end position="885"/>
    </location>
</feature>
<dbReference type="SUPFAM" id="SSF47769">
    <property type="entry name" value="SAM/Pointed domain"/>
    <property type="match status" value="1"/>
</dbReference>
<dbReference type="InterPro" id="IPR017441">
    <property type="entry name" value="Protein_kinase_ATP_BS"/>
</dbReference>
<keyword evidence="1" id="KW-0723">Serine/threonine-protein kinase</keyword>
<dbReference type="GO" id="GO:0006950">
    <property type="term" value="P:response to stress"/>
    <property type="evidence" value="ECO:0007669"/>
    <property type="project" value="UniProtKB-ARBA"/>
</dbReference>
<evidence type="ECO:0000256" key="6">
    <source>
        <dbReference type="PROSITE-ProRule" id="PRU10141"/>
    </source>
</evidence>
<dbReference type="WBParaSite" id="Minc3s02466g30193">
    <property type="protein sequence ID" value="Minc3s02466g30193"/>
    <property type="gene ID" value="Minc3s02466g30193"/>
</dbReference>
<dbReference type="InterPro" id="IPR051681">
    <property type="entry name" value="Ser/Thr_Kinases-Pseudokinases"/>
</dbReference>
<evidence type="ECO:0000313" key="11">
    <source>
        <dbReference type="Proteomes" id="UP000887563"/>
    </source>
</evidence>
<reference evidence="12" key="1">
    <citation type="submission" date="2022-11" db="UniProtKB">
        <authorList>
            <consortium name="WormBaseParasite"/>
        </authorList>
    </citation>
    <scope>IDENTIFICATION</scope>
</reference>
<dbReference type="Pfam" id="PF07714">
    <property type="entry name" value="PK_Tyr_Ser-Thr"/>
    <property type="match status" value="1"/>
</dbReference>
<feature type="region of interest" description="Disordered" evidence="8">
    <location>
        <begin position="865"/>
        <end position="891"/>
    </location>
</feature>
<name>A0A914MR64_MELIC</name>
<evidence type="ECO:0000256" key="8">
    <source>
        <dbReference type="SAM" id="MobiDB-lite"/>
    </source>
</evidence>
<keyword evidence="4" id="KW-0418">Kinase</keyword>
<dbReference type="InterPro" id="IPR000719">
    <property type="entry name" value="Prot_kinase_dom"/>
</dbReference>
<feature type="binding site" evidence="6">
    <location>
        <position position="86"/>
    </location>
    <ligand>
        <name>ATP</name>
        <dbReference type="ChEBI" id="CHEBI:30616"/>
    </ligand>
</feature>
<sequence>MPTKILSKINFNNENNINNKVSISSPVSDSSSPSTIDGLNTLFDNYSLIPREQLIVKEQLGIGTYGAVFKGLWERPDGRTLSVAMKKVFMLEKEVEILSQIRHRNIIQLYGVSQANPDFYIVTEYAEMGSLYEHLHNTNEYLSVERRIKWAKQIARGVAYLHYDAPITVIHRDLKSKNVVIGCLGNKNSPQCKICDFGTSKDLTSSWTAPSWGGTAAWMSPEIISQREGITTATDVWSFAVVLWELFSRQVPYNGLTEFKIYSIISQHGVRLCIPDTCPEPLADLLERCWRQSPKDRPEMRYVLAVLERLSQDKDLRAECAQLIDQGNGEWNERIQEQLNELDKLKLDLARQMEDLKRREQALRKRENSHRNFLHMRKVLEGWGGERKEAFWGYMRGEGVLWGYMGGGRDGRENVENVCEWNEDCVCEWVQNIAAAASSDFPESTVDKIISSVLQYGINGPRLMEITEKDLESLGVEPVAIRRYIILKLDELRAMNVQLCNYPCSIESPQLNLNNSEQKKNCCQCSPPSSLKNIEWKNKNEEIECSILLHVGMYSRTLEMTKTNKNTINGKGNNNDIYRFKIFLDSDWEIQPPTTTNDLLNNQESATFIKEVRILMYSADRSIFLGPIQCICPPFGYLEWAQISRDQQYKKLPLTLTLTVSYTDQVIRPKNTQIQIRLSDLSGGPRTLCSKKKNKEKYRRNSVEGFEGINNNEGDDESSSISPIRRRRIKNNNCFSTSSLLLNHSQIWADIRNSNNSSLTFPNSFKKTTEQQINTNNRSISNDENKNYCCNKEKTATTINNNDVKINSERGKELLINLRNRCLSETDTINCDNQQQQNQQISKILISKNPNFFISTPPLIQSGLSINSSSSSSSSSSSFSNQPNSPDVSPLPTEFGVLILTECT</sequence>
<evidence type="ECO:0000256" key="7">
    <source>
        <dbReference type="SAM" id="Coils"/>
    </source>
</evidence>
<keyword evidence="7" id="KW-0175">Coiled coil</keyword>
<keyword evidence="3 6" id="KW-0547">Nucleotide-binding</keyword>
<protein>
    <submittedName>
        <fullName evidence="12">Mitogen-activated protein kinase kinase kinase</fullName>
    </submittedName>
</protein>
<dbReference type="AlphaFoldDB" id="A0A914MR64"/>
<dbReference type="Gene3D" id="1.10.510.10">
    <property type="entry name" value="Transferase(Phosphotransferase) domain 1"/>
    <property type="match status" value="1"/>
</dbReference>
<dbReference type="InterPro" id="IPR001660">
    <property type="entry name" value="SAM"/>
</dbReference>
<proteinExistence type="predicted"/>
<dbReference type="InterPro" id="IPR001245">
    <property type="entry name" value="Ser-Thr/Tyr_kinase_cat_dom"/>
</dbReference>